<feature type="region of interest" description="Disordered" evidence="9">
    <location>
        <begin position="458"/>
        <end position="498"/>
    </location>
</feature>
<keyword evidence="6" id="KW-0804">Transcription</keyword>
<feature type="region of interest" description="Disordered" evidence="9">
    <location>
        <begin position="171"/>
        <end position="199"/>
    </location>
</feature>
<dbReference type="GO" id="GO:0003682">
    <property type="term" value="F:chromatin binding"/>
    <property type="evidence" value="ECO:0007669"/>
    <property type="project" value="TreeGrafter"/>
</dbReference>
<reference evidence="11 12" key="1">
    <citation type="journal article" date="2016" name="Mol. Biol. Evol.">
        <title>Comparative Genomics of Early-Diverging Mushroom-Forming Fungi Provides Insights into the Origins of Lignocellulose Decay Capabilities.</title>
        <authorList>
            <person name="Nagy L.G."/>
            <person name="Riley R."/>
            <person name="Tritt A."/>
            <person name="Adam C."/>
            <person name="Daum C."/>
            <person name="Floudas D."/>
            <person name="Sun H."/>
            <person name="Yadav J.S."/>
            <person name="Pangilinan J."/>
            <person name="Larsson K.H."/>
            <person name="Matsuura K."/>
            <person name="Barry K."/>
            <person name="Labutti K."/>
            <person name="Kuo R."/>
            <person name="Ohm R.A."/>
            <person name="Bhattacharya S.S."/>
            <person name="Shirouzu T."/>
            <person name="Yoshinaga Y."/>
            <person name="Martin F.M."/>
            <person name="Grigoriev I.V."/>
            <person name="Hibbett D.S."/>
        </authorList>
    </citation>
    <scope>NUCLEOTIDE SEQUENCE [LARGE SCALE GENOMIC DNA]</scope>
    <source>
        <strain evidence="11 12">HHB14362 ss-1</strain>
    </source>
</reference>
<keyword evidence="2" id="KW-0677">Repeat</keyword>
<feature type="compositionally biased region" description="Acidic residues" evidence="9">
    <location>
        <begin position="533"/>
        <end position="549"/>
    </location>
</feature>
<gene>
    <name evidence="11" type="ORF">NEOLEDRAFT_1104942</name>
</gene>
<sequence>MGNMKRELELMAANDVDADAPRAKRRKEAAAASPDDVADAKGVKVEDSQGGGGGREGQTSESVREQGMQLWQTVKDAVNKEGRILSLDFMRLPSKRQYPDYYQLIKRPIALDEIKAQLQRGGYQSLELVRADLEQLFVNAKKYNIRESQIWKDAKTLHKLVKKEYAKVTGTMEEEPADAGEKPQGMAEGSDIEGDKKSKTKVPNMNRLLKGRLQKLVEKTDDSGRVLSEEFMELPNKKQWAVYYKTIKRPQCLENIFKHLKRKEYHTPAEFARDVELVFSNALEFNQDHTPIWEDAFALRDYFRKLMSDLPAPYALPEYAPALKPVPAQPSARIKLKMSGASQAAPAPGPSTDKASSPLTLRVPNTPAGHSSPPAKIQNTDTAKVKSLALAPLSPATSTPPAIAPKAPATTVAQTQPVQHQAASSKAPAAAAPSYSSAHYPNAMYPQAAAGTTPAIAPASSIAPADPPSQQTQQKTASKSPAPSPKSQLKHVSLSTSPTTRRIDLDVEDGVKSWAMRLTTGERVVTIRDVSFVEEEEKPEETAEEQEQEEPAKDVKGKAKARGAARKKDASLEDPNSQVNGKAVKGLEALQVRLNGIVVKSMQSSEWQVDLPVGSSMLELGEQAGVPWKVYFDRPPL</sequence>
<feature type="compositionally biased region" description="Low complexity" evidence="9">
    <location>
        <begin position="393"/>
        <end position="413"/>
    </location>
</feature>
<feature type="region of interest" description="Disordered" evidence="9">
    <location>
        <begin position="533"/>
        <end position="580"/>
    </location>
</feature>
<dbReference type="SUPFAM" id="SSF47370">
    <property type="entry name" value="Bromodomain"/>
    <property type="match status" value="2"/>
</dbReference>
<dbReference type="GO" id="GO:0016586">
    <property type="term" value="C:RSC-type complex"/>
    <property type="evidence" value="ECO:0007669"/>
    <property type="project" value="InterPro"/>
</dbReference>
<evidence type="ECO:0000256" key="4">
    <source>
        <dbReference type="ARBA" id="ARBA00023015"/>
    </source>
</evidence>
<feature type="region of interest" description="Disordered" evidence="9">
    <location>
        <begin position="393"/>
        <end position="436"/>
    </location>
</feature>
<dbReference type="OrthoDB" id="6017at2759"/>
<feature type="compositionally biased region" description="Low complexity" evidence="9">
    <location>
        <begin position="458"/>
        <end position="487"/>
    </location>
</feature>
<dbReference type="PRINTS" id="PR00503">
    <property type="entry name" value="BROMODOMAIN"/>
</dbReference>
<proteinExistence type="predicted"/>
<dbReference type="PANTHER" id="PTHR16062">
    <property type="entry name" value="SWI/SNF-RELATED"/>
    <property type="match status" value="1"/>
</dbReference>
<dbReference type="Pfam" id="PF00439">
    <property type="entry name" value="Bromodomain"/>
    <property type="match status" value="2"/>
</dbReference>
<dbReference type="GO" id="GO:0006338">
    <property type="term" value="P:chromatin remodeling"/>
    <property type="evidence" value="ECO:0007669"/>
    <property type="project" value="InterPro"/>
</dbReference>
<name>A0A165W775_9AGAM</name>
<dbReference type="GO" id="GO:0006368">
    <property type="term" value="P:transcription elongation by RNA polymerase II"/>
    <property type="evidence" value="ECO:0007669"/>
    <property type="project" value="TreeGrafter"/>
</dbReference>
<dbReference type="InterPro" id="IPR037382">
    <property type="entry name" value="Rsc/polybromo"/>
</dbReference>
<dbReference type="Gene3D" id="1.20.920.10">
    <property type="entry name" value="Bromodomain-like"/>
    <property type="match status" value="2"/>
</dbReference>
<evidence type="ECO:0000256" key="7">
    <source>
        <dbReference type="ARBA" id="ARBA00023242"/>
    </source>
</evidence>
<dbReference type="AlphaFoldDB" id="A0A165W775"/>
<comment type="subcellular location">
    <subcellularLocation>
        <location evidence="1">Nucleus</location>
    </subcellularLocation>
</comment>
<dbReference type="SMART" id="SM00297">
    <property type="entry name" value="BROMO"/>
    <property type="match status" value="2"/>
</dbReference>
<dbReference type="InParanoid" id="A0A165W775"/>
<evidence type="ECO:0000256" key="3">
    <source>
        <dbReference type="ARBA" id="ARBA00022853"/>
    </source>
</evidence>
<keyword evidence="3" id="KW-0156">Chromatin regulator</keyword>
<accession>A0A165W775</accession>
<keyword evidence="12" id="KW-1185">Reference proteome</keyword>
<evidence type="ECO:0000259" key="10">
    <source>
        <dbReference type="PROSITE" id="PS50014"/>
    </source>
</evidence>
<dbReference type="EMBL" id="KV425551">
    <property type="protein sequence ID" value="KZT30772.1"/>
    <property type="molecule type" value="Genomic_DNA"/>
</dbReference>
<evidence type="ECO:0000256" key="5">
    <source>
        <dbReference type="ARBA" id="ARBA00023117"/>
    </source>
</evidence>
<dbReference type="InterPro" id="IPR036427">
    <property type="entry name" value="Bromodomain-like_sf"/>
</dbReference>
<feature type="region of interest" description="Disordered" evidence="9">
    <location>
        <begin position="1"/>
        <end position="66"/>
    </location>
</feature>
<dbReference type="STRING" id="1314782.A0A165W775"/>
<feature type="compositionally biased region" description="Low complexity" evidence="9">
    <location>
        <begin position="422"/>
        <end position="436"/>
    </location>
</feature>
<keyword evidence="7" id="KW-0539">Nucleus</keyword>
<dbReference type="Proteomes" id="UP000076761">
    <property type="component" value="Unassembled WGS sequence"/>
</dbReference>
<evidence type="ECO:0000256" key="9">
    <source>
        <dbReference type="SAM" id="MobiDB-lite"/>
    </source>
</evidence>
<evidence type="ECO:0000256" key="1">
    <source>
        <dbReference type="ARBA" id="ARBA00004123"/>
    </source>
</evidence>
<evidence type="ECO:0000256" key="2">
    <source>
        <dbReference type="ARBA" id="ARBA00022737"/>
    </source>
</evidence>
<protein>
    <submittedName>
        <fullName evidence="11">Bromodomain-containing protein</fullName>
    </submittedName>
</protein>
<keyword evidence="4" id="KW-0805">Transcription regulation</keyword>
<feature type="domain" description="Bromo" evidence="10">
    <location>
        <begin position="223"/>
        <end position="293"/>
    </location>
</feature>
<evidence type="ECO:0000313" key="12">
    <source>
        <dbReference type="Proteomes" id="UP000076761"/>
    </source>
</evidence>
<evidence type="ECO:0000256" key="8">
    <source>
        <dbReference type="PROSITE-ProRule" id="PRU00035"/>
    </source>
</evidence>
<dbReference type="PANTHER" id="PTHR16062:SF19">
    <property type="entry name" value="PROTEIN POLYBROMO-1"/>
    <property type="match status" value="1"/>
</dbReference>
<evidence type="ECO:0000313" key="11">
    <source>
        <dbReference type="EMBL" id="KZT30772.1"/>
    </source>
</evidence>
<organism evidence="11 12">
    <name type="scientific">Neolentinus lepideus HHB14362 ss-1</name>
    <dbReference type="NCBI Taxonomy" id="1314782"/>
    <lineage>
        <taxon>Eukaryota</taxon>
        <taxon>Fungi</taxon>
        <taxon>Dikarya</taxon>
        <taxon>Basidiomycota</taxon>
        <taxon>Agaricomycotina</taxon>
        <taxon>Agaricomycetes</taxon>
        <taxon>Gloeophyllales</taxon>
        <taxon>Gloeophyllaceae</taxon>
        <taxon>Neolentinus</taxon>
    </lineage>
</organism>
<dbReference type="CDD" id="cd04369">
    <property type="entry name" value="Bromodomain"/>
    <property type="match status" value="1"/>
</dbReference>
<keyword evidence="5 8" id="KW-0103">Bromodomain</keyword>
<evidence type="ECO:0000256" key="6">
    <source>
        <dbReference type="ARBA" id="ARBA00023163"/>
    </source>
</evidence>
<dbReference type="InterPro" id="IPR001487">
    <property type="entry name" value="Bromodomain"/>
</dbReference>
<feature type="compositionally biased region" description="Basic and acidic residues" evidence="9">
    <location>
        <begin position="38"/>
        <end position="47"/>
    </location>
</feature>
<feature type="domain" description="Bromo" evidence="10">
    <location>
        <begin position="81"/>
        <end position="151"/>
    </location>
</feature>
<dbReference type="PROSITE" id="PS50014">
    <property type="entry name" value="BROMODOMAIN_2"/>
    <property type="match status" value="2"/>
</dbReference>
<feature type="region of interest" description="Disordered" evidence="9">
    <location>
        <begin position="336"/>
        <end position="378"/>
    </location>
</feature>